<reference evidence="6 7" key="1">
    <citation type="submission" date="2023-01" db="EMBL/GenBank/DDBJ databases">
        <title>Draft genome sequence of Nocardiopsis sp. RSe5-2 isolated from halophytes.</title>
        <authorList>
            <person name="Duangmal K."/>
            <person name="Chantavorakit T."/>
        </authorList>
    </citation>
    <scope>NUCLEOTIDE SEQUENCE [LARGE SCALE GENOMIC DNA]</scope>
    <source>
        <strain evidence="6 7">RSe5-2</strain>
    </source>
</reference>
<dbReference type="InterPro" id="IPR036388">
    <property type="entry name" value="WH-like_DNA-bd_sf"/>
</dbReference>
<dbReference type="InterPro" id="IPR005119">
    <property type="entry name" value="LysR_subst-bd"/>
</dbReference>
<dbReference type="SUPFAM" id="SSF53850">
    <property type="entry name" value="Periplasmic binding protein-like II"/>
    <property type="match status" value="1"/>
</dbReference>
<dbReference type="Gene3D" id="1.10.10.10">
    <property type="entry name" value="Winged helix-like DNA-binding domain superfamily/Winged helix DNA-binding domain"/>
    <property type="match status" value="1"/>
</dbReference>
<dbReference type="InterPro" id="IPR000847">
    <property type="entry name" value="LysR_HTH_N"/>
</dbReference>
<evidence type="ECO:0000259" key="5">
    <source>
        <dbReference type="PROSITE" id="PS50931"/>
    </source>
</evidence>
<dbReference type="Pfam" id="PF00126">
    <property type="entry name" value="HTH_1"/>
    <property type="match status" value="1"/>
</dbReference>
<name>A0ABT4TZU7_9ACTN</name>
<keyword evidence="4" id="KW-0804">Transcription</keyword>
<comment type="caution">
    <text evidence="6">The sequence shown here is derived from an EMBL/GenBank/DDBJ whole genome shotgun (WGS) entry which is preliminary data.</text>
</comment>
<comment type="similarity">
    <text evidence="1">Belongs to the LysR transcriptional regulatory family.</text>
</comment>
<protein>
    <submittedName>
        <fullName evidence="6">LysR family transcriptional regulator</fullName>
    </submittedName>
</protein>
<dbReference type="CDD" id="cd08420">
    <property type="entry name" value="PBP2_CysL_like"/>
    <property type="match status" value="1"/>
</dbReference>
<dbReference type="SUPFAM" id="SSF46785">
    <property type="entry name" value="Winged helix' DNA-binding domain"/>
    <property type="match status" value="1"/>
</dbReference>
<keyword evidence="7" id="KW-1185">Reference proteome</keyword>
<keyword evidence="3" id="KW-0238">DNA-binding</keyword>
<organism evidence="6 7">
    <name type="scientific">Nocardiopsis endophytica</name>
    <dbReference type="NCBI Taxonomy" id="3018445"/>
    <lineage>
        <taxon>Bacteria</taxon>
        <taxon>Bacillati</taxon>
        <taxon>Actinomycetota</taxon>
        <taxon>Actinomycetes</taxon>
        <taxon>Streptosporangiales</taxon>
        <taxon>Nocardiopsidaceae</taxon>
        <taxon>Nocardiopsis</taxon>
    </lineage>
</organism>
<dbReference type="InterPro" id="IPR036390">
    <property type="entry name" value="WH_DNA-bd_sf"/>
</dbReference>
<evidence type="ECO:0000313" key="6">
    <source>
        <dbReference type="EMBL" id="MDA2810224.1"/>
    </source>
</evidence>
<evidence type="ECO:0000256" key="2">
    <source>
        <dbReference type="ARBA" id="ARBA00023015"/>
    </source>
</evidence>
<sequence>MTNGHPRDGAPGAGVRRAWPDLASLELFLLVVEEGSIGRAAARAGLTQASAGRRLDTLERELGLPLLFRTTGGSRPTPQGRTVAGWSQSVLEAARDLTGGVAALRRDRRATLRLAASMTVAEYLVPGWLARLREQAPQVEVALDVLNSEEVAQRVREGDADLGFVESLDAPHGLDRLLVRRDRLVAVVAPGHPWAARGRPLTARTLAGTPLVTRERGSGTRTTLEQALRLALGADPEPPALELPSNAAVKVAVQSGAAPAVLSELAVAAELADGRLREVPVTGVDLHRPLRAVRRPHTRPVPPADLLVRIAAEGAEEE</sequence>
<evidence type="ECO:0000256" key="1">
    <source>
        <dbReference type="ARBA" id="ARBA00009437"/>
    </source>
</evidence>
<gene>
    <name evidence="6" type="ORF">O4J56_06195</name>
</gene>
<evidence type="ECO:0000256" key="3">
    <source>
        <dbReference type="ARBA" id="ARBA00023125"/>
    </source>
</evidence>
<dbReference type="PROSITE" id="PS50931">
    <property type="entry name" value="HTH_LYSR"/>
    <property type="match status" value="1"/>
</dbReference>
<dbReference type="EMBL" id="JAQFWQ010000011">
    <property type="protein sequence ID" value="MDA2810224.1"/>
    <property type="molecule type" value="Genomic_DNA"/>
</dbReference>
<dbReference type="PANTHER" id="PTHR30126:SF39">
    <property type="entry name" value="HTH-TYPE TRANSCRIPTIONAL REGULATOR CYSL"/>
    <property type="match status" value="1"/>
</dbReference>
<accession>A0ABT4TZU7</accession>
<dbReference type="RefSeq" id="WP_270684235.1">
    <property type="nucleotide sequence ID" value="NZ_JAQFWQ010000011.1"/>
</dbReference>
<dbReference type="PANTHER" id="PTHR30126">
    <property type="entry name" value="HTH-TYPE TRANSCRIPTIONAL REGULATOR"/>
    <property type="match status" value="1"/>
</dbReference>
<dbReference type="Gene3D" id="3.40.190.10">
    <property type="entry name" value="Periplasmic binding protein-like II"/>
    <property type="match status" value="2"/>
</dbReference>
<proteinExistence type="inferred from homology"/>
<dbReference type="Proteomes" id="UP001527866">
    <property type="component" value="Unassembled WGS sequence"/>
</dbReference>
<evidence type="ECO:0000256" key="4">
    <source>
        <dbReference type="ARBA" id="ARBA00023163"/>
    </source>
</evidence>
<feature type="domain" description="HTH lysR-type" evidence="5">
    <location>
        <begin position="20"/>
        <end position="77"/>
    </location>
</feature>
<keyword evidence="2" id="KW-0805">Transcription regulation</keyword>
<dbReference type="Pfam" id="PF03466">
    <property type="entry name" value="LysR_substrate"/>
    <property type="match status" value="1"/>
</dbReference>
<evidence type="ECO:0000313" key="7">
    <source>
        <dbReference type="Proteomes" id="UP001527866"/>
    </source>
</evidence>